<dbReference type="InParanoid" id="A0A5E4FF05"/>
<feature type="domain" description="F-box" evidence="2">
    <location>
        <begin position="10"/>
        <end position="42"/>
    </location>
</feature>
<gene>
    <name evidence="3" type="ORF">ALMOND_2B022436</name>
</gene>
<dbReference type="EMBL" id="CABIKO010000100">
    <property type="protein sequence ID" value="VVA25940.1"/>
    <property type="molecule type" value="Genomic_DNA"/>
</dbReference>
<evidence type="ECO:0000313" key="3">
    <source>
        <dbReference type="EMBL" id="VVA25940.1"/>
    </source>
</evidence>
<dbReference type="PANTHER" id="PTHR31672:SF10">
    <property type="entry name" value="F-BOX DOMAIN-CONTAINING PROTEIN"/>
    <property type="match status" value="1"/>
</dbReference>
<dbReference type="InterPro" id="IPR006527">
    <property type="entry name" value="F-box-assoc_dom_typ1"/>
</dbReference>
<dbReference type="InterPro" id="IPR001810">
    <property type="entry name" value="F-box_dom"/>
</dbReference>
<dbReference type="InterPro" id="IPR050796">
    <property type="entry name" value="SCF_F-box_component"/>
</dbReference>
<dbReference type="Pfam" id="PF12937">
    <property type="entry name" value="F-box-like"/>
    <property type="match status" value="1"/>
</dbReference>
<feature type="domain" description="F-box associated beta-propeller type 1" evidence="1">
    <location>
        <begin position="126"/>
        <end position="417"/>
    </location>
</feature>
<proteinExistence type="predicted"/>
<reference evidence="4" key="1">
    <citation type="journal article" date="2020" name="Plant J.">
        <title>Transposons played a major role in the diversification between the closely related almond and peach genomes: results from the almond genome sequence.</title>
        <authorList>
            <person name="Alioto T."/>
            <person name="Alexiou K.G."/>
            <person name="Bardil A."/>
            <person name="Barteri F."/>
            <person name="Castanera R."/>
            <person name="Cruz F."/>
            <person name="Dhingra A."/>
            <person name="Duval H."/>
            <person name="Fernandez I Marti A."/>
            <person name="Frias L."/>
            <person name="Galan B."/>
            <person name="Garcia J.L."/>
            <person name="Howad W."/>
            <person name="Gomez-Garrido J."/>
            <person name="Gut M."/>
            <person name="Julca I."/>
            <person name="Morata J."/>
            <person name="Puigdomenech P."/>
            <person name="Ribeca P."/>
            <person name="Rubio Cabetas M.J."/>
            <person name="Vlasova A."/>
            <person name="Wirthensohn M."/>
            <person name="Garcia-Mas J."/>
            <person name="Gabaldon T."/>
            <person name="Casacuberta J.M."/>
            <person name="Arus P."/>
        </authorList>
    </citation>
    <scope>NUCLEOTIDE SEQUENCE [LARGE SCALE GENOMIC DNA]</scope>
    <source>
        <strain evidence="4">cv. Texas</strain>
    </source>
</reference>
<sequence>MAHSCKIGEDLLVKILSSLPPKSLMRFKCASKWWYALINNPRFVGNQLSNCLHNNQSIFLKRLVPNKDPNASETESVFSVLSETESVFSVLTFCEDADGGAHSFLLSRVEDINVPVSMSVMSGGEELRIVGHCHGIICVNVDNYSKVFLWNPAIQEFKLLPSEKYFTDWESLYQQRAPYLPLDYRLERAMGFGYDPISKTYKVVNIIFYGSQRHAHTLYSVVIYPLRVQVYTLGSSEESSSWREIKTYSLETETTFLWPERFQIHLKGMCYWLGSEQQKEYVDEEEMPYEEKIRQVMVSFDMSDEVFDEVALPDELLDHDTTFFGLFLRLTVWNESSIALCVWHYSYDVSPYFGMWLMDDDFGACVWTKHAGFELASIPMMDLREGGWALALWNSDELLVVDKDGCTICYNFRTENRMSLPTIQICMSNLDPPIVYVNSIVSIGLGRQQT</sequence>
<organism evidence="3 4">
    <name type="scientific">Prunus dulcis</name>
    <name type="common">Almond</name>
    <name type="synonym">Amygdalus dulcis</name>
    <dbReference type="NCBI Taxonomy" id="3755"/>
    <lineage>
        <taxon>Eukaryota</taxon>
        <taxon>Viridiplantae</taxon>
        <taxon>Streptophyta</taxon>
        <taxon>Embryophyta</taxon>
        <taxon>Tracheophyta</taxon>
        <taxon>Spermatophyta</taxon>
        <taxon>Magnoliopsida</taxon>
        <taxon>eudicotyledons</taxon>
        <taxon>Gunneridae</taxon>
        <taxon>Pentapetalae</taxon>
        <taxon>rosids</taxon>
        <taxon>fabids</taxon>
        <taxon>Rosales</taxon>
        <taxon>Rosaceae</taxon>
        <taxon>Amygdaloideae</taxon>
        <taxon>Amygdaleae</taxon>
        <taxon>Prunus</taxon>
    </lineage>
</organism>
<dbReference type="AlphaFoldDB" id="A0A5E4FF05"/>
<name>A0A5E4FF05_PRUDU</name>
<dbReference type="SUPFAM" id="SSF81383">
    <property type="entry name" value="F-box domain"/>
    <property type="match status" value="1"/>
</dbReference>
<dbReference type="Gramene" id="VVA25940">
    <property type="protein sequence ID" value="VVA25940"/>
    <property type="gene ID" value="Prudul26B022436"/>
</dbReference>
<evidence type="ECO:0000259" key="2">
    <source>
        <dbReference type="Pfam" id="PF12937"/>
    </source>
</evidence>
<dbReference type="NCBIfam" id="TIGR01640">
    <property type="entry name" value="F_box_assoc_1"/>
    <property type="match status" value="1"/>
</dbReference>
<evidence type="ECO:0000259" key="1">
    <source>
        <dbReference type="Pfam" id="PF07734"/>
    </source>
</evidence>
<dbReference type="CDD" id="cd22157">
    <property type="entry name" value="F-box_AtFBW1-like"/>
    <property type="match status" value="1"/>
</dbReference>
<dbReference type="PANTHER" id="PTHR31672">
    <property type="entry name" value="BNACNNG10540D PROTEIN"/>
    <property type="match status" value="1"/>
</dbReference>
<evidence type="ECO:0000313" key="4">
    <source>
        <dbReference type="Proteomes" id="UP000327085"/>
    </source>
</evidence>
<dbReference type="OMA" id="LPTIQIC"/>
<dbReference type="Pfam" id="PF07734">
    <property type="entry name" value="FBA_1"/>
    <property type="match status" value="1"/>
</dbReference>
<accession>A0A5E4FF05</accession>
<dbReference type="InterPro" id="IPR017451">
    <property type="entry name" value="F-box-assoc_interact_dom"/>
</dbReference>
<dbReference type="Gene3D" id="1.20.1280.50">
    <property type="match status" value="1"/>
</dbReference>
<dbReference type="InterPro" id="IPR036047">
    <property type="entry name" value="F-box-like_dom_sf"/>
</dbReference>
<dbReference type="Proteomes" id="UP000327085">
    <property type="component" value="Chromosome 8"/>
</dbReference>
<protein>
    <submittedName>
        <fullName evidence="3">PREDICTED: F-box/kelch-repeat</fullName>
    </submittedName>
</protein>